<comment type="caution">
    <text evidence="1">The sequence shown here is derived from an EMBL/GenBank/DDBJ whole genome shotgun (WGS) entry which is preliminary data.</text>
</comment>
<protein>
    <recommendedName>
        <fullName evidence="2">Addiction module antidote protein</fullName>
    </recommendedName>
</protein>
<accession>X1IYQ0</accession>
<gene>
    <name evidence="1" type="ORF">S03H2_51177</name>
</gene>
<proteinExistence type="predicted"/>
<organism evidence="1">
    <name type="scientific">marine sediment metagenome</name>
    <dbReference type="NCBI Taxonomy" id="412755"/>
    <lineage>
        <taxon>unclassified sequences</taxon>
        <taxon>metagenomes</taxon>
        <taxon>ecological metagenomes</taxon>
    </lineage>
</organism>
<name>X1IYQ0_9ZZZZ</name>
<reference evidence="1" key="1">
    <citation type="journal article" date="2014" name="Front. Microbiol.">
        <title>High frequency of phylogenetically diverse reductive dehalogenase-homologous genes in deep subseafloor sedimentary metagenomes.</title>
        <authorList>
            <person name="Kawai M."/>
            <person name="Futagami T."/>
            <person name="Toyoda A."/>
            <person name="Takaki Y."/>
            <person name="Nishi S."/>
            <person name="Hori S."/>
            <person name="Arai W."/>
            <person name="Tsubouchi T."/>
            <person name="Morono Y."/>
            <person name="Uchiyama I."/>
            <person name="Ito T."/>
            <person name="Fujiyama A."/>
            <person name="Inagaki F."/>
            <person name="Takami H."/>
        </authorList>
    </citation>
    <scope>NUCLEOTIDE SEQUENCE</scope>
    <source>
        <strain evidence="1">Expedition CK06-06</strain>
    </source>
</reference>
<dbReference type="EMBL" id="BARU01032448">
    <property type="protein sequence ID" value="GAH71214.1"/>
    <property type="molecule type" value="Genomic_DNA"/>
</dbReference>
<evidence type="ECO:0008006" key="2">
    <source>
        <dbReference type="Google" id="ProtNLM"/>
    </source>
</evidence>
<dbReference type="AlphaFoldDB" id="X1IYQ0"/>
<feature type="non-terminal residue" evidence="1">
    <location>
        <position position="1"/>
    </location>
</feature>
<sequence length="34" mass="3882">LYRTLSREGNPRLKTLMAILESLGFKLLVKPILP</sequence>
<evidence type="ECO:0000313" key="1">
    <source>
        <dbReference type="EMBL" id="GAH71214.1"/>
    </source>
</evidence>